<gene>
    <name evidence="9" type="ORF">LKD42_06765</name>
</gene>
<comment type="caution">
    <text evidence="9">The sequence shown here is derived from an EMBL/GenBank/DDBJ whole genome shotgun (WGS) entry which is preliminary data.</text>
</comment>
<dbReference type="InterPro" id="IPR035906">
    <property type="entry name" value="MetI-like_sf"/>
</dbReference>
<evidence type="ECO:0000256" key="4">
    <source>
        <dbReference type="ARBA" id="ARBA00022692"/>
    </source>
</evidence>
<dbReference type="CDD" id="cd06261">
    <property type="entry name" value="TM_PBP2"/>
    <property type="match status" value="1"/>
</dbReference>
<dbReference type="SUPFAM" id="SSF161098">
    <property type="entry name" value="MetI-like"/>
    <property type="match status" value="1"/>
</dbReference>
<evidence type="ECO:0000313" key="9">
    <source>
        <dbReference type="EMBL" id="MCC2148956.1"/>
    </source>
</evidence>
<keyword evidence="4 7" id="KW-0812">Transmembrane</keyword>
<name>A0ABS8EUT7_9FIRM</name>
<evidence type="ECO:0000256" key="2">
    <source>
        <dbReference type="ARBA" id="ARBA00022448"/>
    </source>
</evidence>
<proteinExistence type="inferred from homology"/>
<feature type="domain" description="ABC transmembrane type-1" evidence="8">
    <location>
        <begin position="51"/>
        <end position="239"/>
    </location>
</feature>
<keyword evidence="5 7" id="KW-1133">Transmembrane helix</keyword>
<dbReference type="RefSeq" id="WP_248835216.1">
    <property type="nucleotide sequence ID" value="NZ_JAJEQE010000017.1"/>
</dbReference>
<dbReference type="InterPro" id="IPR000515">
    <property type="entry name" value="MetI-like"/>
</dbReference>
<feature type="transmembrane region" description="Helical" evidence="7">
    <location>
        <begin position="7"/>
        <end position="25"/>
    </location>
</feature>
<dbReference type="PANTHER" id="PTHR30151:SF16">
    <property type="entry name" value="ABC TRANSPORTER PERMEASE PROTEIN"/>
    <property type="match status" value="1"/>
</dbReference>
<dbReference type="PANTHER" id="PTHR30151">
    <property type="entry name" value="ALKANE SULFONATE ABC TRANSPORTER-RELATED, MEMBRANE SUBUNIT"/>
    <property type="match status" value="1"/>
</dbReference>
<dbReference type="EMBL" id="JAJEQE010000017">
    <property type="protein sequence ID" value="MCC2148956.1"/>
    <property type="molecule type" value="Genomic_DNA"/>
</dbReference>
<feature type="transmembrane region" description="Helical" evidence="7">
    <location>
        <begin position="216"/>
        <end position="240"/>
    </location>
</feature>
<comment type="subcellular location">
    <subcellularLocation>
        <location evidence="1 7">Cell membrane</location>
        <topology evidence="1 7">Multi-pass membrane protein</topology>
    </subcellularLocation>
</comment>
<feature type="transmembrane region" description="Helical" evidence="7">
    <location>
        <begin position="190"/>
        <end position="210"/>
    </location>
</feature>
<dbReference type="Proteomes" id="UP001299235">
    <property type="component" value="Unassembled WGS sequence"/>
</dbReference>
<evidence type="ECO:0000256" key="5">
    <source>
        <dbReference type="ARBA" id="ARBA00022989"/>
    </source>
</evidence>
<feature type="transmembrane region" description="Helical" evidence="7">
    <location>
        <begin position="103"/>
        <end position="129"/>
    </location>
</feature>
<feature type="transmembrane region" description="Helical" evidence="7">
    <location>
        <begin position="61"/>
        <end position="82"/>
    </location>
</feature>
<evidence type="ECO:0000256" key="1">
    <source>
        <dbReference type="ARBA" id="ARBA00004651"/>
    </source>
</evidence>
<evidence type="ECO:0000313" key="10">
    <source>
        <dbReference type="Proteomes" id="UP001299235"/>
    </source>
</evidence>
<keyword evidence="2 7" id="KW-0813">Transport</keyword>
<sequence>MKNLRNQIVFIVAVLVVWQVVYQMGSFPELMFPSLGKIFQSLIKGFSRDGLGAMTLYSLSLIAKGLLIGIVLAFILSGLSIVSKTFYSIYHMVVSLCDLIPGVALLPLAILWMGIGEGTIILIVVHSIIWPMSRSIMDGFRAVPQIYIESGKNMGLGKLGLVTGIYIPASFSYILSGIRTGWARAWRGLISAEMIFGTTSSGAGIGWFIFMKRTNVDIAGVFAALLVIIAIGIVVEYGVFHTIEKMTLKKWGMSR</sequence>
<feature type="transmembrane region" description="Helical" evidence="7">
    <location>
        <begin position="159"/>
        <end position="178"/>
    </location>
</feature>
<dbReference type="PROSITE" id="PS50928">
    <property type="entry name" value="ABC_TM1"/>
    <property type="match status" value="1"/>
</dbReference>
<comment type="similarity">
    <text evidence="7">Belongs to the binding-protein-dependent transport system permease family.</text>
</comment>
<organism evidence="9 10">
    <name type="scientific">Hominisplanchenecus faecis</name>
    <dbReference type="NCBI Taxonomy" id="2885351"/>
    <lineage>
        <taxon>Bacteria</taxon>
        <taxon>Bacillati</taxon>
        <taxon>Bacillota</taxon>
        <taxon>Clostridia</taxon>
        <taxon>Lachnospirales</taxon>
        <taxon>Lachnospiraceae</taxon>
        <taxon>Hominisplanchenecus</taxon>
    </lineage>
</organism>
<evidence type="ECO:0000256" key="7">
    <source>
        <dbReference type="RuleBase" id="RU363032"/>
    </source>
</evidence>
<keyword evidence="6 7" id="KW-0472">Membrane</keyword>
<keyword evidence="3" id="KW-1003">Cell membrane</keyword>
<keyword evidence="10" id="KW-1185">Reference proteome</keyword>
<dbReference type="Gene3D" id="1.10.3720.10">
    <property type="entry name" value="MetI-like"/>
    <property type="match status" value="1"/>
</dbReference>
<evidence type="ECO:0000259" key="8">
    <source>
        <dbReference type="PROSITE" id="PS50928"/>
    </source>
</evidence>
<evidence type="ECO:0000256" key="6">
    <source>
        <dbReference type="ARBA" id="ARBA00023136"/>
    </source>
</evidence>
<evidence type="ECO:0000256" key="3">
    <source>
        <dbReference type="ARBA" id="ARBA00022475"/>
    </source>
</evidence>
<protein>
    <submittedName>
        <fullName evidence="9">ABC transporter permease subunit</fullName>
    </submittedName>
</protein>
<accession>A0ABS8EUT7</accession>
<reference evidence="9 10" key="1">
    <citation type="submission" date="2021-10" db="EMBL/GenBank/DDBJ databases">
        <title>Anaerobic single-cell dispensing facilitates the cultivation of human gut bacteria.</title>
        <authorList>
            <person name="Afrizal A."/>
        </authorList>
    </citation>
    <scope>NUCLEOTIDE SEQUENCE [LARGE SCALE GENOMIC DNA]</scope>
    <source>
        <strain evidence="9 10">CLA-AA-H246</strain>
    </source>
</reference>
<dbReference type="Pfam" id="PF00528">
    <property type="entry name" value="BPD_transp_1"/>
    <property type="match status" value="1"/>
</dbReference>